<protein>
    <submittedName>
        <fullName evidence="1">Uncharacterized protein</fullName>
    </submittedName>
</protein>
<dbReference type="Proteomes" id="UP000215539">
    <property type="component" value="Chromosome 1"/>
</dbReference>
<organism evidence="1 2">
    <name type="scientific">Capnocytophaga haemolytica</name>
    <dbReference type="NCBI Taxonomy" id="45243"/>
    <lineage>
        <taxon>Bacteria</taxon>
        <taxon>Pseudomonadati</taxon>
        <taxon>Bacteroidota</taxon>
        <taxon>Flavobacteriia</taxon>
        <taxon>Flavobacteriales</taxon>
        <taxon>Flavobacteriaceae</taxon>
        <taxon>Capnocytophaga</taxon>
    </lineage>
</organism>
<proteinExistence type="predicted"/>
<accession>A0AAX2GZY0</accession>
<gene>
    <name evidence="1" type="ORF">SAMEA44541418_01320</name>
</gene>
<dbReference type="EMBL" id="LT906449">
    <property type="protein sequence ID" value="SNV10529.1"/>
    <property type="molecule type" value="Genomic_DNA"/>
</dbReference>
<name>A0AAX2GZY0_9FLAO</name>
<sequence length="33" mass="3589">MAALLTADLGFTYRSLAVHLPFISKNSIRLVLG</sequence>
<evidence type="ECO:0000313" key="2">
    <source>
        <dbReference type="Proteomes" id="UP000215539"/>
    </source>
</evidence>
<dbReference type="AlphaFoldDB" id="A0AAX2GZY0"/>
<evidence type="ECO:0000313" key="1">
    <source>
        <dbReference type="EMBL" id="SNV10529.1"/>
    </source>
</evidence>
<reference evidence="1 2" key="1">
    <citation type="submission" date="2017-06" db="EMBL/GenBank/DDBJ databases">
        <authorList>
            <consortium name="Pathogen Informatics"/>
        </authorList>
    </citation>
    <scope>NUCLEOTIDE SEQUENCE [LARGE SCALE GENOMIC DNA]</scope>
    <source>
        <strain evidence="1 2">NCTC12947</strain>
    </source>
</reference>